<dbReference type="GeneID" id="33060773"/>
<name>A0ABN4N4P6_9GAMM</name>
<evidence type="ECO:0000256" key="2">
    <source>
        <dbReference type="SAM" id="MobiDB-lite"/>
    </source>
</evidence>
<gene>
    <name evidence="3" type="ORF">A3K91_1751</name>
</gene>
<dbReference type="InterPro" id="IPR003673">
    <property type="entry name" value="CoA-Trfase_fam_III"/>
</dbReference>
<dbReference type="Pfam" id="PF02515">
    <property type="entry name" value="CoA_transf_3"/>
    <property type="match status" value="1"/>
</dbReference>
<dbReference type="PANTHER" id="PTHR48207:SF3">
    <property type="entry name" value="SUCCINATE--HYDROXYMETHYLGLUTARATE COA-TRANSFERASE"/>
    <property type="match status" value="1"/>
</dbReference>
<dbReference type="InterPro" id="IPR050483">
    <property type="entry name" value="CoA-transferase_III_domain"/>
</dbReference>
<evidence type="ECO:0000313" key="4">
    <source>
        <dbReference type="Proteomes" id="UP000076104"/>
    </source>
</evidence>
<reference evidence="3 4" key="1">
    <citation type="submission" date="2016-03" db="EMBL/GenBank/DDBJ databases">
        <title>Genome sequencing of Psychrobacter alimentarius PAMC 27889.</title>
        <authorList>
            <person name="Lee J."/>
            <person name="Kim O.-S."/>
        </authorList>
    </citation>
    <scope>NUCLEOTIDE SEQUENCE [LARGE SCALE GENOMIC DNA]</scope>
    <source>
        <strain evidence="3 4">PAMC 27889</strain>
    </source>
</reference>
<dbReference type="EMBL" id="CP014945">
    <property type="protein sequence ID" value="AMT97349.1"/>
    <property type="molecule type" value="Genomic_DNA"/>
</dbReference>
<dbReference type="SUPFAM" id="SSF89796">
    <property type="entry name" value="CoA-transferase family III (CaiB/BaiF)"/>
    <property type="match status" value="1"/>
</dbReference>
<proteinExistence type="predicted"/>
<organism evidence="3 4">
    <name type="scientific">Psychrobacter alimentarius</name>
    <dbReference type="NCBI Taxonomy" id="261164"/>
    <lineage>
        <taxon>Bacteria</taxon>
        <taxon>Pseudomonadati</taxon>
        <taxon>Pseudomonadota</taxon>
        <taxon>Gammaproteobacteria</taxon>
        <taxon>Moraxellales</taxon>
        <taxon>Moraxellaceae</taxon>
        <taxon>Psychrobacter</taxon>
    </lineage>
</organism>
<keyword evidence="4" id="KW-1185">Reference proteome</keyword>
<evidence type="ECO:0000313" key="3">
    <source>
        <dbReference type="EMBL" id="AMT97349.1"/>
    </source>
</evidence>
<protein>
    <submittedName>
        <fullName evidence="3">L-carnitine dehydratase</fullName>
    </submittedName>
</protein>
<dbReference type="Proteomes" id="UP000076104">
    <property type="component" value="Chromosome"/>
</dbReference>
<feature type="region of interest" description="Disordered" evidence="2">
    <location>
        <begin position="1"/>
        <end position="37"/>
    </location>
</feature>
<dbReference type="Gene3D" id="3.40.50.10540">
    <property type="entry name" value="Crotonobetainyl-coa:carnitine coa-transferase, domain 1"/>
    <property type="match status" value="1"/>
</dbReference>
<sequence length="433" mass="46222">MTVAMSTPSSSKSTDHIVKPDGNINEDTNDSISESGDVPKGALHGIKVLDLSRVLAGPSCTQILADLGADVIKVERPKIGDETRHWAPPTFSDNTSAYYATINRNKKSLTVDITAPAGQTIIKQLIAGSDIVVENFKVGGLKKYGLDYDSLKQANPRLIYASLTGFGQTGPDAARPGYDYIIQGLSGLMSITGPSDGEPHKVGVAVVDLFAGLQLTIGIQAALLARQNTGLGQQVDVALLDSALAMLANVGMNHLASDKIPPRLGNQHPSIVPYQVFAAENETHFILACGNDSQFTKLCEVLAVDWHTDSRFMTNPDRVAHRDILCDALAERFAKQPRAHWLAVLDQAGVPCGAIHNVAEALAMPQAKAREMIVDFAAFDSPIKALGSPIKLSASPVSYRIPPPRLSEHTDSTLADLGYDSEMIAKLKADGIV</sequence>
<dbReference type="InterPro" id="IPR044855">
    <property type="entry name" value="CoA-Trfase_III_dom3_sf"/>
</dbReference>
<dbReference type="InterPro" id="IPR023606">
    <property type="entry name" value="CoA-Trfase_III_dom_1_sf"/>
</dbReference>
<keyword evidence="1" id="KW-0808">Transferase</keyword>
<dbReference type="PANTHER" id="PTHR48207">
    <property type="entry name" value="SUCCINATE--HYDROXYMETHYLGLUTARATE COA-TRANSFERASE"/>
    <property type="match status" value="1"/>
</dbReference>
<feature type="compositionally biased region" description="Polar residues" evidence="2">
    <location>
        <begin position="1"/>
        <end position="12"/>
    </location>
</feature>
<evidence type="ECO:0000256" key="1">
    <source>
        <dbReference type="ARBA" id="ARBA00022679"/>
    </source>
</evidence>
<dbReference type="Gene3D" id="3.30.1540.10">
    <property type="entry name" value="formyl-coa transferase, domain 3"/>
    <property type="match status" value="1"/>
</dbReference>
<accession>A0ABN4N4P6</accession>
<dbReference type="RefSeq" id="WP_416231974.1">
    <property type="nucleotide sequence ID" value="NZ_CP014945.1"/>
</dbReference>